<dbReference type="AlphaFoldDB" id="A0A1N6RE80"/>
<evidence type="ECO:0000313" key="2">
    <source>
        <dbReference type="Proteomes" id="UP000186400"/>
    </source>
</evidence>
<keyword evidence="2" id="KW-1185">Reference proteome</keyword>
<dbReference type="EMBL" id="FTMS01000006">
    <property type="protein sequence ID" value="SIQ27131.1"/>
    <property type="molecule type" value="Genomic_DNA"/>
</dbReference>
<protein>
    <recommendedName>
        <fullName evidence="3">Tetratricopeptide repeat-containing protein</fullName>
    </recommendedName>
</protein>
<name>A0A1N6RE80_9SPIO</name>
<sequence length="522" mass="57767">MFDTMVPVHTSRFFWQPRLGGVVVFVTFLVLSVSGCTTGPEVERDPGPPRTGIYHLDVALERVQEEPLARVIPVYARVAVNLASLEADEDQLDRSVTIARRLDARISRANDLRGSELLEWAWMWISLASLDEAYGERAAAVSSDVVARARSFPSEEAGKLLFRLLKAQLANPNIDEESIRRTLDSLYLLDNDMVRARFLVEAAELIRDQGDRLALNPVVQQAIAIVPVIEDPTTALILKVRLADLSLTLGNSRDARSLQDQALRRAEQGLLVRSDDFEQIRQVLRYFLSQGDRPGAEAIIGNIAPVSSRAVAYAILGTVALQEDRRLPFRNYYDEACATALAIADAEVRARAVAAVIRLRTEGEPEWSPGATIAELLGQTSVSRFDQNVRIDVLSSLTAALIMANRSQEVARLRGLILSADELAHINLAATERLLAGNYREGARELLGKIERVPFPLPGEEQSPAYRIARLYLALDEYDRSIPVLADAERGEQSLALAMIPASHRLNPATVTDLERLARNNR</sequence>
<dbReference type="Proteomes" id="UP000186400">
    <property type="component" value="Unassembled WGS sequence"/>
</dbReference>
<gene>
    <name evidence="1" type="ORF">SAMN05920897_10675</name>
</gene>
<accession>A0A1N6RE80</accession>
<proteinExistence type="predicted"/>
<evidence type="ECO:0008006" key="3">
    <source>
        <dbReference type="Google" id="ProtNLM"/>
    </source>
</evidence>
<reference evidence="1 2" key="1">
    <citation type="submission" date="2017-01" db="EMBL/GenBank/DDBJ databases">
        <authorList>
            <person name="Mah S.A."/>
            <person name="Swanson W.J."/>
            <person name="Moy G.W."/>
            <person name="Vacquier V.D."/>
        </authorList>
    </citation>
    <scope>NUCLEOTIDE SEQUENCE [LARGE SCALE GENOMIC DNA]</scope>
    <source>
        <strain evidence="1 2">ASpG1</strain>
    </source>
</reference>
<evidence type="ECO:0000313" key="1">
    <source>
        <dbReference type="EMBL" id="SIQ27131.1"/>
    </source>
</evidence>
<organism evidence="1 2">
    <name type="scientific">Alkalispirochaeta americana</name>
    <dbReference type="NCBI Taxonomy" id="159291"/>
    <lineage>
        <taxon>Bacteria</taxon>
        <taxon>Pseudomonadati</taxon>
        <taxon>Spirochaetota</taxon>
        <taxon>Spirochaetia</taxon>
        <taxon>Spirochaetales</taxon>
        <taxon>Spirochaetaceae</taxon>
        <taxon>Alkalispirochaeta</taxon>
    </lineage>
</organism>